<comment type="caution">
    <text evidence="2">The sequence shown here is derived from an EMBL/GenBank/DDBJ whole genome shotgun (WGS) entry which is preliminary data.</text>
</comment>
<dbReference type="OrthoDB" id="343736at2"/>
<dbReference type="PATRIC" id="fig|570156.3.peg.3155"/>
<dbReference type="Proteomes" id="UP000050378">
    <property type="component" value="Unassembled WGS sequence"/>
</dbReference>
<sequence>MRVSKRLSAGFHRQGPDYRFDDQIDFDDIRDTFGFRTMVVGNWVNKQERLLAANLIYDALADLAQILTLPPTAIGLRGKLNFAFGHGGQKGVQAHYNAHSQTLALAKNAGGGALAHEWFHAFDHHICQHLFSGRKSMQFCSALWLEQSPDLSHPLNQRLNEFYHQVFLDNSGKNPNEFVKQSIAFDKQVKQLYMSMPEELAARCFEKCISVHPNIKNSFLVSGLSKSGLIYPDEQHTMNCFEALLKYFNQLGSLLHQD</sequence>
<dbReference type="STRING" id="570156.AOG27_10330"/>
<dbReference type="RefSeq" id="WP_054552948.1">
    <property type="nucleotide sequence ID" value="NZ_LJTC01000006.1"/>
</dbReference>
<dbReference type="Pfam" id="PF18796">
    <property type="entry name" value="LPD1"/>
    <property type="match status" value="1"/>
</dbReference>
<proteinExistence type="predicted"/>
<reference evidence="2 3" key="1">
    <citation type="submission" date="2015-09" db="EMBL/GenBank/DDBJ databases">
        <title>Draft Genome Sequence of Pseudoalteromonas lipolytica UCD-48B.</title>
        <authorList>
            <person name="Krusor M."/>
            <person name="Coil D.A."/>
            <person name="Lang J.M."/>
            <person name="Eisen J.A."/>
            <person name="Alexiev A."/>
        </authorList>
    </citation>
    <scope>NUCLEOTIDE SEQUENCE [LARGE SCALE GENOMIC DNA]</scope>
    <source>
        <strain evidence="2 3">UCD-48B</strain>
    </source>
</reference>
<dbReference type="InterPro" id="IPR041047">
    <property type="entry name" value="LPD1"/>
</dbReference>
<organism evidence="2 3">
    <name type="scientific">Pseudoalteromonas lipolytica</name>
    <dbReference type="NCBI Taxonomy" id="570156"/>
    <lineage>
        <taxon>Bacteria</taxon>
        <taxon>Pseudomonadati</taxon>
        <taxon>Pseudomonadota</taxon>
        <taxon>Gammaproteobacteria</taxon>
        <taxon>Alteromonadales</taxon>
        <taxon>Pseudoalteromonadaceae</taxon>
        <taxon>Pseudoalteromonas</taxon>
    </lineage>
</organism>
<dbReference type="EMBL" id="LJTC01000006">
    <property type="protein sequence ID" value="KPM83492.1"/>
    <property type="molecule type" value="Genomic_DNA"/>
</dbReference>
<evidence type="ECO:0000313" key="3">
    <source>
        <dbReference type="Proteomes" id="UP000050378"/>
    </source>
</evidence>
<gene>
    <name evidence="2" type="ORF">AOG27_10330</name>
</gene>
<feature type="domain" description="Large polyvalent protein-associated" evidence="1">
    <location>
        <begin position="186"/>
        <end position="253"/>
    </location>
</feature>
<evidence type="ECO:0000313" key="2">
    <source>
        <dbReference type="EMBL" id="KPM83492.1"/>
    </source>
</evidence>
<name>A0A0P7EEC6_9GAMM</name>
<dbReference type="NCBIfam" id="NF041907">
    <property type="entry name" value="CLCA_X"/>
    <property type="match status" value="1"/>
</dbReference>
<dbReference type="AlphaFoldDB" id="A0A0P7EEC6"/>
<evidence type="ECO:0000259" key="1">
    <source>
        <dbReference type="Pfam" id="PF18796"/>
    </source>
</evidence>
<accession>A0A0P7EEC6</accession>
<protein>
    <recommendedName>
        <fullName evidence="1">Large polyvalent protein-associated domain-containing protein</fullName>
    </recommendedName>
</protein>